<feature type="signal peptide" evidence="2">
    <location>
        <begin position="1"/>
        <end position="19"/>
    </location>
</feature>
<dbReference type="PANTHER" id="PTHR11709:SF511">
    <property type="entry name" value="LACCASE"/>
    <property type="match status" value="1"/>
</dbReference>
<evidence type="ECO:0000256" key="1">
    <source>
        <dbReference type="ARBA" id="ARBA00010609"/>
    </source>
</evidence>
<feature type="chain" id="PRO_5035610250" description="Plastocyanin-like domain-containing protein" evidence="2">
    <location>
        <begin position="20"/>
        <end position="116"/>
    </location>
</feature>
<proteinExistence type="inferred from homology"/>
<evidence type="ECO:0000313" key="7">
    <source>
        <dbReference type="Proteomes" id="UP000663856"/>
    </source>
</evidence>
<organism evidence="4 7">
    <name type="scientific">Rotaria magnacalcarata</name>
    <dbReference type="NCBI Taxonomy" id="392030"/>
    <lineage>
        <taxon>Eukaryota</taxon>
        <taxon>Metazoa</taxon>
        <taxon>Spiralia</taxon>
        <taxon>Gnathifera</taxon>
        <taxon>Rotifera</taxon>
        <taxon>Eurotatoria</taxon>
        <taxon>Bdelloidea</taxon>
        <taxon>Philodinida</taxon>
        <taxon>Philodinidae</taxon>
        <taxon>Rotaria</taxon>
    </lineage>
</organism>
<feature type="domain" description="Plastocyanin-like" evidence="3">
    <location>
        <begin position="34"/>
        <end position="115"/>
    </location>
</feature>
<evidence type="ECO:0000313" key="4">
    <source>
        <dbReference type="EMBL" id="CAF2100312.1"/>
    </source>
</evidence>
<dbReference type="Proteomes" id="UP000663856">
    <property type="component" value="Unassembled WGS sequence"/>
</dbReference>
<keyword evidence="8" id="KW-1185">Reference proteome</keyword>
<dbReference type="EMBL" id="CAJOBG010005182">
    <property type="protein sequence ID" value="CAF4142797.1"/>
    <property type="molecule type" value="Genomic_DNA"/>
</dbReference>
<keyword evidence="2" id="KW-0732">Signal</keyword>
<evidence type="ECO:0000256" key="2">
    <source>
        <dbReference type="SAM" id="SignalP"/>
    </source>
</evidence>
<reference evidence="4" key="1">
    <citation type="submission" date="2021-02" db="EMBL/GenBank/DDBJ databases">
        <authorList>
            <person name="Nowell W R."/>
        </authorList>
    </citation>
    <scope>NUCLEOTIDE SEQUENCE</scope>
</reference>
<sequence length="116" mass="12620">MHTLVIVVMVMSVMTTQQAIVSETLTIDTIFSYSTSTKPIIAANYTFLGPLIQAYENDPIIVRVIYKLAQPTTIHWHGMFQIGTPNMDGAVGVTQCAISSFSEMTYTSKAQPAGTA</sequence>
<dbReference type="SUPFAM" id="SSF49503">
    <property type="entry name" value="Cupredoxins"/>
    <property type="match status" value="1"/>
</dbReference>
<dbReference type="Proteomes" id="UP000663842">
    <property type="component" value="Unassembled WGS sequence"/>
</dbReference>
<dbReference type="EMBL" id="CAJNRF010008296">
    <property type="protein sequence ID" value="CAF2100312.1"/>
    <property type="molecule type" value="Genomic_DNA"/>
</dbReference>
<evidence type="ECO:0000313" key="5">
    <source>
        <dbReference type="EMBL" id="CAF4142797.1"/>
    </source>
</evidence>
<comment type="similarity">
    <text evidence="1">Belongs to the multicopper oxidase family.</text>
</comment>
<dbReference type="InterPro" id="IPR045087">
    <property type="entry name" value="Cu-oxidase_fam"/>
</dbReference>
<dbReference type="GO" id="GO:0016491">
    <property type="term" value="F:oxidoreductase activity"/>
    <property type="evidence" value="ECO:0007669"/>
    <property type="project" value="TreeGrafter"/>
</dbReference>
<protein>
    <recommendedName>
        <fullName evidence="3">Plastocyanin-like domain-containing protein</fullName>
    </recommendedName>
</protein>
<dbReference type="Gene3D" id="2.60.40.420">
    <property type="entry name" value="Cupredoxins - blue copper proteins"/>
    <property type="match status" value="1"/>
</dbReference>
<dbReference type="Pfam" id="PF07732">
    <property type="entry name" value="Cu-oxidase_3"/>
    <property type="match status" value="1"/>
</dbReference>
<dbReference type="PANTHER" id="PTHR11709">
    <property type="entry name" value="MULTI-COPPER OXIDASE"/>
    <property type="match status" value="1"/>
</dbReference>
<accession>A0A816TSQ3</accession>
<dbReference type="InterPro" id="IPR011707">
    <property type="entry name" value="Cu-oxidase-like_N"/>
</dbReference>
<dbReference type="InterPro" id="IPR008972">
    <property type="entry name" value="Cupredoxin"/>
</dbReference>
<gene>
    <name evidence="5" type="ORF">OVN521_LOCUS23164</name>
    <name evidence="6" type="ORF">UXM345_LOCUS25716</name>
    <name evidence="4" type="ORF">WKI299_LOCUS20099</name>
</gene>
<dbReference type="Proteomes" id="UP000663866">
    <property type="component" value="Unassembled WGS sequence"/>
</dbReference>
<evidence type="ECO:0000313" key="8">
    <source>
        <dbReference type="Proteomes" id="UP000663866"/>
    </source>
</evidence>
<evidence type="ECO:0000259" key="3">
    <source>
        <dbReference type="Pfam" id="PF07732"/>
    </source>
</evidence>
<dbReference type="AlphaFoldDB" id="A0A816TSQ3"/>
<comment type="caution">
    <text evidence="4">The sequence shown here is derived from an EMBL/GenBank/DDBJ whole genome shotgun (WGS) entry which is preliminary data.</text>
</comment>
<evidence type="ECO:0000313" key="6">
    <source>
        <dbReference type="EMBL" id="CAF4161392.1"/>
    </source>
</evidence>
<dbReference type="GO" id="GO:0005507">
    <property type="term" value="F:copper ion binding"/>
    <property type="evidence" value="ECO:0007669"/>
    <property type="project" value="InterPro"/>
</dbReference>
<name>A0A816TSQ3_9BILA</name>
<dbReference type="EMBL" id="CAJOBF010005028">
    <property type="protein sequence ID" value="CAF4161392.1"/>
    <property type="molecule type" value="Genomic_DNA"/>
</dbReference>